<reference evidence="3 4" key="2">
    <citation type="journal article" date="2010" name="J. Bacteriol.">
        <title>Genome sequence of the polysaccharide-degrading, thermophilic anaerobe Spirochaeta thermophila DSM 6192.</title>
        <authorList>
            <person name="Angelov A."/>
            <person name="Liebl S."/>
            <person name="Ballschmiter M."/>
            <person name="Bomeke M."/>
            <person name="Lehmann R."/>
            <person name="Liesegang H."/>
            <person name="Daniel R."/>
            <person name="Liebl W."/>
        </authorList>
    </citation>
    <scope>NUCLEOTIDE SEQUENCE [LARGE SCALE GENOMIC DNA]</scope>
    <source>
        <strain evidence="4">ATCC 49972 / DSM 6192 / RI 19.B1</strain>
    </source>
</reference>
<dbReference type="Proteomes" id="UP000001296">
    <property type="component" value="Chromosome"/>
</dbReference>
<evidence type="ECO:0000313" key="4">
    <source>
        <dbReference type="Proteomes" id="UP000001296"/>
    </source>
</evidence>
<dbReference type="InterPro" id="IPR052713">
    <property type="entry name" value="FeoA"/>
</dbReference>
<evidence type="ECO:0000313" key="3">
    <source>
        <dbReference type="EMBL" id="ADN01586.1"/>
    </source>
</evidence>
<name>E0RR08_WINT6</name>
<dbReference type="InterPro" id="IPR008988">
    <property type="entry name" value="Transcriptional_repressor_C"/>
</dbReference>
<dbReference type="InterPro" id="IPR007167">
    <property type="entry name" value="Fe-transptr_FeoA-like"/>
</dbReference>
<dbReference type="PANTHER" id="PTHR42954">
    <property type="entry name" value="FE(2+) TRANSPORT PROTEIN A"/>
    <property type="match status" value="1"/>
</dbReference>
<dbReference type="EMBL" id="CP001698">
    <property type="protein sequence ID" value="ADN01586.1"/>
    <property type="molecule type" value="Genomic_DNA"/>
</dbReference>
<dbReference type="HOGENOM" id="CLU_150646_2_0_12"/>
<gene>
    <name evidence="3" type="ordered locus">STHERM_c06270</name>
</gene>
<reference key="1">
    <citation type="submission" date="2009-08" db="EMBL/GenBank/DDBJ databases">
        <title>The genome sequence of Spirochaeta thermophila DSM6192.</title>
        <authorList>
            <person name="Angelov A."/>
            <person name="Mientus M."/>
            <person name="Wittenberg S."/>
            <person name="Lehmann R."/>
            <person name="Liesegang H."/>
            <person name="Daniel R."/>
            <person name="Liebl W."/>
        </authorList>
    </citation>
    <scope>NUCLEOTIDE SEQUENCE</scope>
    <source>
        <strain>DSM 6192</strain>
    </source>
</reference>
<dbReference type="Gene3D" id="2.30.30.90">
    <property type="match status" value="1"/>
</dbReference>
<dbReference type="PaxDb" id="665571-STHERM_c06270"/>
<dbReference type="InterPro" id="IPR038157">
    <property type="entry name" value="FeoA_core_dom"/>
</dbReference>
<protein>
    <submittedName>
        <fullName evidence="3">Ferrous iron transport protein A</fullName>
    </submittedName>
</protein>
<dbReference type="SUPFAM" id="SSF50037">
    <property type="entry name" value="C-terminal domain of transcriptional repressors"/>
    <property type="match status" value="1"/>
</dbReference>
<dbReference type="PANTHER" id="PTHR42954:SF2">
    <property type="entry name" value="FE(2+) TRANSPORT PROTEIN A"/>
    <property type="match status" value="1"/>
</dbReference>
<proteinExistence type="predicted"/>
<dbReference type="RefSeq" id="WP_013313427.1">
    <property type="nucleotide sequence ID" value="NC_014484.1"/>
</dbReference>
<accession>E0RR08</accession>
<dbReference type="eggNOG" id="COG1918">
    <property type="taxonomic scope" value="Bacteria"/>
</dbReference>
<dbReference type="AlphaFoldDB" id="E0RR08"/>
<sequence>MPRFRYRHRHGRMHHLGMPLPLEEADSGGTVTLSQLREGEGALVVGFKGGPGPYRRKLLAMGFIPGTSIVVKRRAPLGDPVEVELRGYLVSVRRDEAEILLLRRAS</sequence>
<dbReference type="Pfam" id="PF04023">
    <property type="entry name" value="FeoA"/>
    <property type="match status" value="1"/>
</dbReference>
<evidence type="ECO:0000259" key="2">
    <source>
        <dbReference type="SMART" id="SM00899"/>
    </source>
</evidence>
<dbReference type="SMART" id="SM00899">
    <property type="entry name" value="FeoA"/>
    <property type="match status" value="1"/>
</dbReference>
<organism evidence="3 4">
    <name type="scientific">Winmispira thermophila (strain ATCC 49972 / DSM 6192 / RI 19.B1)</name>
    <name type="common">Spirochaeta thermophila</name>
    <dbReference type="NCBI Taxonomy" id="665571"/>
    <lineage>
        <taxon>Bacteria</taxon>
        <taxon>Pseudomonadati</taxon>
        <taxon>Spirochaetota</taxon>
        <taxon>Spirochaetia</taxon>
        <taxon>Winmispirales</taxon>
        <taxon>Winmispiraceae</taxon>
        <taxon>Winmispira</taxon>
    </lineage>
</organism>
<dbReference type="KEGG" id="sta:STHERM_c06270"/>
<feature type="domain" description="Ferrous iron transporter FeoA-like" evidence="2">
    <location>
        <begin position="31"/>
        <end position="104"/>
    </location>
</feature>
<dbReference type="GO" id="GO:0046914">
    <property type="term" value="F:transition metal ion binding"/>
    <property type="evidence" value="ECO:0007669"/>
    <property type="project" value="InterPro"/>
</dbReference>
<keyword evidence="1" id="KW-0408">Iron</keyword>
<evidence type="ECO:0000256" key="1">
    <source>
        <dbReference type="ARBA" id="ARBA00023004"/>
    </source>
</evidence>